<reference evidence="2" key="1">
    <citation type="submission" date="2019-08" db="EMBL/GenBank/DDBJ databases">
        <authorList>
            <person name="Kucharzyk K."/>
            <person name="Murdoch R.W."/>
            <person name="Higgins S."/>
            <person name="Loffler F."/>
        </authorList>
    </citation>
    <scope>NUCLEOTIDE SEQUENCE</scope>
</reference>
<evidence type="ECO:0000259" key="1">
    <source>
        <dbReference type="Pfam" id="PF24390"/>
    </source>
</evidence>
<dbReference type="EMBL" id="VSSQ01045233">
    <property type="protein sequence ID" value="MPM99118.1"/>
    <property type="molecule type" value="Genomic_DNA"/>
</dbReference>
<protein>
    <recommendedName>
        <fullName evidence="1">PRTase-CE domain-containing protein</fullName>
    </recommendedName>
</protein>
<sequence>MGFDNRISFGFGAFFSTYMNMSNNCPLAFWWGDSNADPWHPFSKWYPLIPRKANERGGDTIVW</sequence>
<comment type="caution">
    <text evidence="2">The sequence shown here is derived from an EMBL/GenBank/DDBJ whole genome shotgun (WGS) entry which is preliminary data.</text>
</comment>
<evidence type="ECO:0000313" key="2">
    <source>
        <dbReference type="EMBL" id="MPM99118.1"/>
    </source>
</evidence>
<proteinExistence type="predicted"/>
<accession>A0A645EDD9</accession>
<dbReference type="AlphaFoldDB" id="A0A645EDD9"/>
<organism evidence="2">
    <name type="scientific">bioreactor metagenome</name>
    <dbReference type="NCBI Taxonomy" id="1076179"/>
    <lineage>
        <taxon>unclassified sequences</taxon>
        <taxon>metagenomes</taxon>
        <taxon>ecological metagenomes</taxon>
    </lineage>
</organism>
<feature type="domain" description="PRTase-CE" evidence="1">
    <location>
        <begin position="1"/>
        <end position="51"/>
    </location>
</feature>
<dbReference type="InterPro" id="IPR056920">
    <property type="entry name" value="PRTase-CE"/>
</dbReference>
<dbReference type="Pfam" id="PF24390">
    <property type="entry name" value="PRTase-CE"/>
    <property type="match status" value="1"/>
</dbReference>
<gene>
    <name evidence="2" type="ORF">SDC9_146309</name>
</gene>
<name>A0A645EDD9_9ZZZZ</name>